<evidence type="ECO:0000313" key="3">
    <source>
        <dbReference type="EMBL" id="KAJ6253987.1"/>
    </source>
</evidence>
<feature type="domain" description="PH" evidence="1">
    <location>
        <begin position="140"/>
        <end position="243"/>
    </location>
</feature>
<evidence type="ECO:0000259" key="1">
    <source>
        <dbReference type="PROSITE" id="PS50003"/>
    </source>
</evidence>
<reference evidence="2" key="2">
    <citation type="submission" date="2022-08" db="EMBL/GenBank/DDBJ databases">
        <title>Novel sulphate-reducing endosymbionts in the free-living metamonad Anaeramoeba.</title>
        <authorList>
            <person name="Jerlstrom-Hultqvist J."/>
            <person name="Cepicka I."/>
            <person name="Gallot-Lavallee L."/>
            <person name="Salas-Leiva D."/>
            <person name="Curtis B.A."/>
            <person name="Zahonova K."/>
            <person name="Pipaliya S."/>
            <person name="Dacks J."/>
            <person name="Roger A.J."/>
        </authorList>
    </citation>
    <scope>NUCLEOTIDE SEQUENCE</scope>
    <source>
        <strain evidence="2">Busselton2</strain>
    </source>
</reference>
<dbReference type="Gene3D" id="2.30.29.30">
    <property type="entry name" value="Pleckstrin-homology domain (PH domain)/Phosphotyrosine-binding domain (PTB)"/>
    <property type="match status" value="2"/>
</dbReference>
<gene>
    <name evidence="2" type="ORF">M0812_02707</name>
    <name evidence="3" type="ORF">M0813_12885</name>
</gene>
<name>A0AAV7YQF5_9EUKA</name>
<dbReference type="SUPFAM" id="SSF50729">
    <property type="entry name" value="PH domain-like"/>
    <property type="match status" value="2"/>
</dbReference>
<dbReference type="InterPro" id="IPR011993">
    <property type="entry name" value="PH-like_dom_sf"/>
</dbReference>
<evidence type="ECO:0000313" key="4">
    <source>
        <dbReference type="Proteomes" id="UP001146793"/>
    </source>
</evidence>
<accession>A0AAV7YQF5</accession>
<dbReference type="PANTHER" id="PTHR12092:SF16">
    <property type="entry name" value="PH DOMAIN-CONTAINING PROTEIN"/>
    <property type="match status" value="1"/>
</dbReference>
<dbReference type="GO" id="GO:0005886">
    <property type="term" value="C:plasma membrane"/>
    <property type="evidence" value="ECO:0007669"/>
    <property type="project" value="TreeGrafter"/>
</dbReference>
<dbReference type="AlphaFoldDB" id="A0AAV7YQF5"/>
<feature type="domain" description="PH" evidence="1">
    <location>
        <begin position="18"/>
        <end position="120"/>
    </location>
</feature>
<reference evidence="3" key="1">
    <citation type="submission" date="2022-08" db="EMBL/GenBank/DDBJ databases">
        <title>Novel sulfate-reducing endosymbionts in the free-living metamonad Anaeramoeba.</title>
        <authorList>
            <person name="Jerlstrom-Hultqvist J."/>
            <person name="Cepicka I."/>
            <person name="Gallot-Lavallee L."/>
            <person name="Salas-Leiva D."/>
            <person name="Curtis B.A."/>
            <person name="Zahonova K."/>
            <person name="Pipaliya S."/>
            <person name="Dacks J."/>
            <person name="Roger A.J."/>
        </authorList>
    </citation>
    <scope>NUCLEOTIDE SEQUENCE</scope>
    <source>
        <strain evidence="3">Schooner1</strain>
    </source>
</reference>
<comment type="caution">
    <text evidence="2">The sequence shown here is derived from an EMBL/GenBank/DDBJ whole genome shotgun (WGS) entry which is preliminary data.</text>
</comment>
<organism evidence="2 4">
    <name type="scientific">Anaeramoeba flamelloides</name>
    <dbReference type="NCBI Taxonomy" id="1746091"/>
    <lineage>
        <taxon>Eukaryota</taxon>
        <taxon>Metamonada</taxon>
        <taxon>Anaeramoebidae</taxon>
        <taxon>Anaeramoeba</taxon>
    </lineage>
</organism>
<dbReference type="PROSITE" id="PS50003">
    <property type="entry name" value="PH_DOMAIN"/>
    <property type="match status" value="2"/>
</dbReference>
<dbReference type="EMBL" id="JAOAOG010000027">
    <property type="protein sequence ID" value="KAJ6253987.1"/>
    <property type="molecule type" value="Genomic_DNA"/>
</dbReference>
<dbReference type="GO" id="GO:0030036">
    <property type="term" value="P:actin cytoskeleton organization"/>
    <property type="evidence" value="ECO:0007669"/>
    <property type="project" value="TreeGrafter"/>
</dbReference>
<dbReference type="Pfam" id="PF00169">
    <property type="entry name" value="PH"/>
    <property type="match status" value="2"/>
</dbReference>
<dbReference type="SMART" id="SM00233">
    <property type="entry name" value="PH"/>
    <property type="match status" value="2"/>
</dbReference>
<evidence type="ECO:0000313" key="2">
    <source>
        <dbReference type="EMBL" id="KAJ3431031.1"/>
    </source>
</evidence>
<dbReference type="EMBL" id="JANTQA010000048">
    <property type="protein sequence ID" value="KAJ3431031.1"/>
    <property type="molecule type" value="Genomic_DNA"/>
</dbReference>
<protein>
    <submittedName>
        <fullName evidence="2">Sesquipedalian</fullName>
    </submittedName>
</protein>
<dbReference type="Proteomes" id="UP001146793">
    <property type="component" value="Unassembled WGS sequence"/>
</dbReference>
<keyword evidence="5" id="KW-1185">Reference proteome</keyword>
<evidence type="ECO:0000313" key="5">
    <source>
        <dbReference type="Proteomes" id="UP001150062"/>
    </source>
</evidence>
<sequence>MNKKTKTKETKEIEEESKVLIEGFFHKQNSRIQKIKNKETKSWKKRYFVLFKDHIQYSIKQNTKILGKIHLYQYQCIIKDDSNERFILRLFKPKEKSLFLEFENQEIMQKWNNQIKFAIENCSKIAYLENEKKTKQQNIEYLKTGWLFKQGNKGLFKKNWKRRFFVLKRKGLSLNYHKTEKLEGVPKGIILLPDIMSVDMATFENEPYGLKISLYSTKRIYKIAADTESERDSWITIIQENATNLYI</sequence>
<dbReference type="Proteomes" id="UP001150062">
    <property type="component" value="Unassembled WGS sequence"/>
</dbReference>
<dbReference type="InterPro" id="IPR037370">
    <property type="entry name" value="Pleckstrin"/>
</dbReference>
<dbReference type="FunFam" id="2.30.29.30:FF:000286">
    <property type="entry name" value="PH-protein kinase domain containing protein"/>
    <property type="match status" value="1"/>
</dbReference>
<proteinExistence type="predicted"/>
<dbReference type="InterPro" id="IPR001849">
    <property type="entry name" value="PH_domain"/>
</dbReference>
<dbReference type="PANTHER" id="PTHR12092">
    <property type="entry name" value="PLECKSTRIN"/>
    <property type="match status" value="1"/>
</dbReference>